<gene>
    <name evidence="1" type="ORF">Tcan_05797</name>
</gene>
<accession>A0A0B2VZN3</accession>
<dbReference type="EMBL" id="JPKZ01000510">
    <property type="protein sequence ID" value="KHN86884.1"/>
    <property type="molecule type" value="Genomic_DNA"/>
</dbReference>
<dbReference type="Proteomes" id="UP000031036">
    <property type="component" value="Unassembled WGS sequence"/>
</dbReference>
<name>A0A0B2VZN3_TOXCA</name>
<evidence type="ECO:0000313" key="2">
    <source>
        <dbReference type="Proteomes" id="UP000031036"/>
    </source>
</evidence>
<dbReference type="AlphaFoldDB" id="A0A0B2VZN3"/>
<protein>
    <submittedName>
        <fullName evidence="1">Uncharacterized protein</fullName>
    </submittedName>
</protein>
<proteinExistence type="predicted"/>
<keyword evidence="2" id="KW-1185">Reference proteome</keyword>
<reference evidence="1 2" key="1">
    <citation type="submission" date="2014-11" db="EMBL/GenBank/DDBJ databases">
        <title>Genetic blueprint of the zoonotic pathogen Toxocara canis.</title>
        <authorList>
            <person name="Zhu X.-Q."/>
            <person name="Korhonen P.K."/>
            <person name="Cai H."/>
            <person name="Young N.D."/>
            <person name="Nejsum P."/>
            <person name="von Samson-Himmelstjerna G."/>
            <person name="Boag P.R."/>
            <person name="Tan P."/>
            <person name="Li Q."/>
            <person name="Min J."/>
            <person name="Yang Y."/>
            <person name="Wang X."/>
            <person name="Fang X."/>
            <person name="Hall R.S."/>
            <person name="Hofmann A."/>
            <person name="Sternberg P.W."/>
            <person name="Jex A.R."/>
            <person name="Gasser R.B."/>
        </authorList>
    </citation>
    <scope>NUCLEOTIDE SEQUENCE [LARGE SCALE GENOMIC DNA]</scope>
    <source>
        <strain evidence="1">PN_DK_2014</strain>
    </source>
</reference>
<evidence type="ECO:0000313" key="1">
    <source>
        <dbReference type="EMBL" id="KHN86884.1"/>
    </source>
</evidence>
<organism evidence="1 2">
    <name type="scientific">Toxocara canis</name>
    <name type="common">Canine roundworm</name>
    <dbReference type="NCBI Taxonomy" id="6265"/>
    <lineage>
        <taxon>Eukaryota</taxon>
        <taxon>Metazoa</taxon>
        <taxon>Ecdysozoa</taxon>
        <taxon>Nematoda</taxon>
        <taxon>Chromadorea</taxon>
        <taxon>Rhabditida</taxon>
        <taxon>Spirurina</taxon>
        <taxon>Ascaridomorpha</taxon>
        <taxon>Ascaridoidea</taxon>
        <taxon>Toxocaridae</taxon>
        <taxon>Toxocara</taxon>
    </lineage>
</organism>
<comment type="caution">
    <text evidence="1">The sequence shown here is derived from an EMBL/GenBank/DDBJ whole genome shotgun (WGS) entry which is preliminary data.</text>
</comment>
<sequence length="169" mass="19233">MSNIEQTALIKSVAWQAEHLPCRREPRCPLHRLRPPFRPVDPPPAGLTQAAADMLMLMLSMLAHQSQPQNAICQRQCLHMNKHDLLSISVHFSFENFNLCNRVTSKNLGSDVADTSKRTSERHIAKPSNTLTHFYGNVATRMKGHIWRRVTPSRYTRKDAKCGILHITS</sequence>